<evidence type="ECO:0000313" key="2">
    <source>
        <dbReference type="Proteomes" id="UP000028582"/>
    </source>
</evidence>
<dbReference type="EMBL" id="ANJA01002688">
    <property type="protein sequence ID" value="ETO68331.1"/>
    <property type="molecule type" value="Genomic_DNA"/>
</dbReference>
<protein>
    <submittedName>
        <fullName evidence="1">Uncharacterized protein</fullName>
    </submittedName>
</protein>
<evidence type="ECO:0000313" key="1">
    <source>
        <dbReference type="EMBL" id="ETO68331.1"/>
    </source>
</evidence>
<accession>A0A080ZNX0</accession>
<dbReference type="AlphaFoldDB" id="A0A080ZNX0"/>
<comment type="caution">
    <text evidence="1">The sequence shown here is derived from an EMBL/GenBank/DDBJ whole genome shotgun (WGS) entry which is preliminary data.</text>
</comment>
<gene>
    <name evidence="1" type="ORF">F444_14816</name>
</gene>
<proteinExistence type="predicted"/>
<reference evidence="1 2" key="1">
    <citation type="submission" date="2013-11" db="EMBL/GenBank/DDBJ databases">
        <title>The Genome Sequence of Phytophthora parasitica P1976.</title>
        <authorList>
            <consortium name="The Broad Institute Genomics Platform"/>
            <person name="Russ C."/>
            <person name="Tyler B."/>
            <person name="Panabieres F."/>
            <person name="Shan W."/>
            <person name="Tripathy S."/>
            <person name="Grunwald N."/>
            <person name="Machado M."/>
            <person name="Johnson C.S."/>
            <person name="Walker B."/>
            <person name="Young S."/>
            <person name="Zeng Q."/>
            <person name="Gargeya S."/>
            <person name="Fitzgerald M."/>
            <person name="Haas B."/>
            <person name="Abouelleil A."/>
            <person name="Allen A.W."/>
            <person name="Alvarado L."/>
            <person name="Arachchi H.M."/>
            <person name="Berlin A.M."/>
            <person name="Chapman S.B."/>
            <person name="Gainer-Dewar J."/>
            <person name="Goldberg J."/>
            <person name="Griggs A."/>
            <person name="Gujja S."/>
            <person name="Hansen M."/>
            <person name="Howarth C."/>
            <person name="Imamovic A."/>
            <person name="Ireland A."/>
            <person name="Larimer J."/>
            <person name="McCowan C."/>
            <person name="Murphy C."/>
            <person name="Pearson M."/>
            <person name="Poon T.W."/>
            <person name="Priest M."/>
            <person name="Roberts A."/>
            <person name="Saif S."/>
            <person name="Shea T."/>
            <person name="Sisk P."/>
            <person name="Sykes S."/>
            <person name="Wortman J."/>
            <person name="Nusbaum C."/>
            <person name="Birren B."/>
        </authorList>
    </citation>
    <scope>NUCLEOTIDE SEQUENCE [LARGE SCALE GENOMIC DNA]</scope>
    <source>
        <strain evidence="1 2">P1976</strain>
    </source>
</reference>
<organism evidence="1 2">
    <name type="scientific">Phytophthora nicotianae P1976</name>
    <dbReference type="NCBI Taxonomy" id="1317066"/>
    <lineage>
        <taxon>Eukaryota</taxon>
        <taxon>Sar</taxon>
        <taxon>Stramenopiles</taxon>
        <taxon>Oomycota</taxon>
        <taxon>Peronosporomycetes</taxon>
        <taxon>Peronosporales</taxon>
        <taxon>Peronosporaceae</taxon>
        <taxon>Phytophthora</taxon>
    </lineage>
</organism>
<name>A0A080ZNX0_PHYNI</name>
<dbReference type="Proteomes" id="UP000028582">
    <property type="component" value="Unassembled WGS sequence"/>
</dbReference>
<sequence length="110" mass="12414">MRHNDQRTVCDTGSQAYCTNANTILSDQCRKYVDRVVKTKNDSAYKDRVRFASNSTKTITDYYNALSDVAHKAINGVIVASPTLDHPLRQEQAFKNSVVQYVVNRGGRSR</sequence>